<accession>A0A0P1AK00</accession>
<reference evidence="2" key="1">
    <citation type="submission" date="2014-09" db="EMBL/GenBank/DDBJ databases">
        <authorList>
            <person name="Sharma Rahul"/>
            <person name="Thines Marco"/>
        </authorList>
    </citation>
    <scope>NUCLEOTIDE SEQUENCE [LARGE SCALE GENOMIC DNA]</scope>
</reference>
<dbReference type="Proteomes" id="UP000054928">
    <property type="component" value="Unassembled WGS sequence"/>
</dbReference>
<protein>
    <submittedName>
        <fullName evidence="1">Uncharacterized protein</fullName>
    </submittedName>
</protein>
<sequence length="75" mass="8440">MFSRDEMNRFKSFAAKGGVVLHPTELDVIDEDEFSGPVVVILMCDRARAFYACQPQCSGVDSERLPIVNVYIEPE</sequence>
<evidence type="ECO:0000313" key="2">
    <source>
        <dbReference type="Proteomes" id="UP000054928"/>
    </source>
</evidence>
<dbReference type="GeneID" id="36406369"/>
<dbReference type="EMBL" id="CCYD01000524">
    <property type="protein sequence ID" value="CEG41151.1"/>
    <property type="molecule type" value="Genomic_DNA"/>
</dbReference>
<dbReference type="RefSeq" id="XP_024577520.1">
    <property type="nucleotide sequence ID" value="XM_024726888.1"/>
</dbReference>
<name>A0A0P1AK00_PLAHL</name>
<keyword evidence="2" id="KW-1185">Reference proteome</keyword>
<proteinExistence type="predicted"/>
<organism evidence="1 2">
    <name type="scientific">Plasmopara halstedii</name>
    <name type="common">Downy mildew of sunflower</name>
    <dbReference type="NCBI Taxonomy" id="4781"/>
    <lineage>
        <taxon>Eukaryota</taxon>
        <taxon>Sar</taxon>
        <taxon>Stramenopiles</taxon>
        <taxon>Oomycota</taxon>
        <taxon>Peronosporomycetes</taxon>
        <taxon>Peronosporales</taxon>
        <taxon>Peronosporaceae</taxon>
        <taxon>Plasmopara</taxon>
    </lineage>
</organism>
<evidence type="ECO:0000313" key="1">
    <source>
        <dbReference type="EMBL" id="CEG41151.1"/>
    </source>
</evidence>
<dbReference type="AlphaFoldDB" id="A0A0P1AK00"/>